<feature type="compositionally biased region" description="Basic and acidic residues" evidence="11">
    <location>
        <begin position="104"/>
        <end position="115"/>
    </location>
</feature>
<proteinExistence type="inferred from homology"/>
<evidence type="ECO:0000256" key="3">
    <source>
        <dbReference type="ARBA" id="ARBA00013081"/>
    </source>
</evidence>
<evidence type="ECO:0000256" key="10">
    <source>
        <dbReference type="ARBA" id="ARBA00048336"/>
    </source>
</evidence>
<feature type="chain" id="PRO_5004670139" description="protein-serine/threonine phosphatase" evidence="12">
    <location>
        <begin position="34"/>
        <end position="540"/>
    </location>
</feature>
<dbReference type="PANTHER" id="PTHR13832:SF803">
    <property type="entry name" value="PROTEIN PHOSPHATASE 1G"/>
    <property type="match status" value="1"/>
</dbReference>
<comment type="similarity">
    <text evidence="2">Belongs to the PP2C family.</text>
</comment>
<feature type="domain" description="PPM-type phosphatase" evidence="13">
    <location>
        <begin position="205"/>
        <end position="471"/>
    </location>
</feature>
<dbReference type="PROSITE" id="PS51746">
    <property type="entry name" value="PPM_2"/>
    <property type="match status" value="1"/>
</dbReference>
<keyword evidence="6" id="KW-0460">Magnesium</keyword>
<dbReference type="InterPro" id="IPR036457">
    <property type="entry name" value="PPM-type-like_dom_sf"/>
</dbReference>
<evidence type="ECO:0000256" key="12">
    <source>
        <dbReference type="SAM" id="SignalP"/>
    </source>
</evidence>
<evidence type="ECO:0000256" key="7">
    <source>
        <dbReference type="ARBA" id="ARBA00022912"/>
    </source>
</evidence>
<comment type="cofactor">
    <cofactor evidence="1">
        <name>Mn(2+)</name>
        <dbReference type="ChEBI" id="CHEBI:29035"/>
    </cofactor>
</comment>
<dbReference type="Gene3D" id="3.60.40.10">
    <property type="entry name" value="PPM-type phosphatase domain"/>
    <property type="match status" value="1"/>
</dbReference>
<reference evidence="14" key="1">
    <citation type="submission" date="2013-10" db="EMBL/GenBank/DDBJ databases">
        <title>Genomic analysis of the causative agents of coccidiosis in chickens.</title>
        <authorList>
            <person name="Reid A.J."/>
            <person name="Blake D."/>
            <person name="Billington K."/>
            <person name="Browne H."/>
            <person name="Dunn M."/>
            <person name="Hung S."/>
            <person name="Kawahara F."/>
            <person name="Miranda-Saavedra D."/>
            <person name="Mourier T."/>
            <person name="Nagra H."/>
            <person name="Otto T.D."/>
            <person name="Rawlings N."/>
            <person name="Sanchez A."/>
            <person name="Sanders M."/>
            <person name="Subramaniam C."/>
            <person name="Tay Y."/>
            <person name="Dear P."/>
            <person name="Doerig C."/>
            <person name="Gruber A."/>
            <person name="Parkinson J."/>
            <person name="Shirley M."/>
            <person name="Wan K.L."/>
            <person name="Berriman M."/>
            <person name="Tomley F."/>
            <person name="Pain A."/>
        </authorList>
    </citation>
    <scope>NUCLEOTIDE SEQUENCE</scope>
    <source>
        <strain evidence="14">Houghton</strain>
    </source>
</reference>
<dbReference type="OrthoDB" id="10264738at2759"/>
<accession>U6GS50</accession>
<evidence type="ECO:0000256" key="11">
    <source>
        <dbReference type="SAM" id="MobiDB-lite"/>
    </source>
</evidence>
<feature type="compositionally biased region" description="Basic and acidic residues" evidence="11">
    <location>
        <begin position="59"/>
        <end position="68"/>
    </location>
</feature>
<evidence type="ECO:0000256" key="1">
    <source>
        <dbReference type="ARBA" id="ARBA00001936"/>
    </source>
</evidence>
<dbReference type="SMART" id="SM00332">
    <property type="entry name" value="PP2Cc"/>
    <property type="match status" value="1"/>
</dbReference>
<keyword evidence="15" id="KW-1185">Reference proteome</keyword>
<dbReference type="GO" id="GO:0046872">
    <property type="term" value="F:metal ion binding"/>
    <property type="evidence" value="ECO:0007669"/>
    <property type="project" value="UniProtKB-KW"/>
</dbReference>
<keyword evidence="7" id="KW-0904">Protein phosphatase</keyword>
<keyword evidence="8" id="KW-0464">Manganese</keyword>
<evidence type="ECO:0000256" key="5">
    <source>
        <dbReference type="ARBA" id="ARBA00022801"/>
    </source>
</evidence>
<evidence type="ECO:0000313" key="14">
    <source>
        <dbReference type="EMBL" id="CDI81434.1"/>
    </source>
</evidence>
<feature type="region of interest" description="Disordered" evidence="11">
    <location>
        <begin position="101"/>
        <end position="135"/>
    </location>
</feature>
<feature type="compositionally biased region" description="Polar residues" evidence="11">
    <location>
        <begin position="72"/>
        <end position="81"/>
    </location>
</feature>
<dbReference type="EMBL" id="HG671637">
    <property type="protein sequence ID" value="CDI81434.1"/>
    <property type="molecule type" value="Genomic_DNA"/>
</dbReference>
<evidence type="ECO:0000256" key="9">
    <source>
        <dbReference type="ARBA" id="ARBA00047761"/>
    </source>
</evidence>
<name>U6GS50_EIMAC</name>
<organism evidence="14 15">
    <name type="scientific">Eimeria acervulina</name>
    <name type="common">Coccidian parasite</name>
    <dbReference type="NCBI Taxonomy" id="5801"/>
    <lineage>
        <taxon>Eukaryota</taxon>
        <taxon>Sar</taxon>
        <taxon>Alveolata</taxon>
        <taxon>Apicomplexa</taxon>
        <taxon>Conoidasida</taxon>
        <taxon>Coccidia</taxon>
        <taxon>Eucoccidiorida</taxon>
        <taxon>Eimeriorina</taxon>
        <taxon>Eimeriidae</taxon>
        <taxon>Eimeria</taxon>
    </lineage>
</organism>
<evidence type="ECO:0000256" key="4">
    <source>
        <dbReference type="ARBA" id="ARBA00022723"/>
    </source>
</evidence>
<comment type="catalytic activity">
    <reaction evidence="10">
        <text>O-phospho-L-threonyl-[protein] + H2O = L-threonyl-[protein] + phosphate</text>
        <dbReference type="Rhea" id="RHEA:47004"/>
        <dbReference type="Rhea" id="RHEA-COMP:11060"/>
        <dbReference type="Rhea" id="RHEA-COMP:11605"/>
        <dbReference type="ChEBI" id="CHEBI:15377"/>
        <dbReference type="ChEBI" id="CHEBI:30013"/>
        <dbReference type="ChEBI" id="CHEBI:43474"/>
        <dbReference type="ChEBI" id="CHEBI:61977"/>
        <dbReference type="EC" id="3.1.3.16"/>
    </reaction>
</comment>
<sequence length="540" mass="58645">MAINLGPSLRKRCSPCVAVLLLSAFLTFALVEATDDNHDWLSFTVLKGFFTSKNGAQAEDDKQRRDGEGGVSTPQVPSEISSGIDEGHVFAGMSLNTSTNSTHAEADYSAEERGHAASTAVAGEEKEADSEAAAAAEKEAAGAATAGAAAAAAAGAAAAAAAAARGSDEATRPDAAVFARARALSAPFVRHYFKKVVILWEWYTKTAGATMNGKRRQDEDALLVHAPSHWLANVRFKAVFDGHGGSTVSRTCVAQFCNFFGNMADLSPETFKRTSLLLDAAIQADPVRHERGGSTGLVVAIERPDEHTPRFKIHVSNVGDSRAFILHRNGDYTIMSRDHKPNDPQEVARINRAGGFVSRTRKVFRVDGTLSVSRAFGDIRMKANPSLPPTEQKVVAIPDVRTFEAYEGDYIFMACDGMFEAPGMSWDYVANLLQRELQNTNDNLVETTFRMLNTAYLLGSEDNISIVLTKLMSRKRSSNITKRFTYDFSGRREFVEQQLLSAPNVYRSGTYHTSAGPVWSASLQQLQQSRLVVCVAVLFI</sequence>
<evidence type="ECO:0000256" key="2">
    <source>
        <dbReference type="ARBA" id="ARBA00006702"/>
    </source>
</evidence>
<dbReference type="InterPro" id="IPR015655">
    <property type="entry name" value="PP2C"/>
</dbReference>
<evidence type="ECO:0000313" key="15">
    <source>
        <dbReference type="Proteomes" id="UP000018050"/>
    </source>
</evidence>
<protein>
    <recommendedName>
        <fullName evidence="3">protein-serine/threonine phosphatase</fullName>
        <ecNumber evidence="3">3.1.3.16</ecNumber>
    </recommendedName>
</protein>
<dbReference type="EC" id="3.1.3.16" evidence="3"/>
<dbReference type="Proteomes" id="UP000018050">
    <property type="component" value="Unassembled WGS sequence"/>
</dbReference>
<dbReference type="AlphaFoldDB" id="U6GS50"/>
<reference evidence="14" key="2">
    <citation type="submission" date="2013-10" db="EMBL/GenBank/DDBJ databases">
        <authorList>
            <person name="Aslett M."/>
        </authorList>
    </citation>
    <scope>NUCLEOTIDE SEQUENCE</scope>
    <source>
        <strain evidence="14">Houghton</strain>
    </source>
</reference>
<dbReference type="RefSeq" id="XP_013248842.1">
    <property type="nucleotide sequence ID" value="XM_013393388.1"/>
</dbReference>
<keyword evidence="4" id="KW-0479">Metal-binding</keyword>
<evidence type="ECO:0000259" key="13">
    <source>
        <dbReference type="PROSITE" id="PS51746"/>
    </source>
</evidence>
<dbReference type="GeneID" id="25274169"/>
<dbReference type="OMA" id="VHAPSHW"/>
<dbReference type="PANTHER" id="PTHR13832">
    <property type="entry name" value="PROTEIN PHOSPHATASE 2C"/>
    <property type="match status" value="1"/>
</dbReference>
<dbReference type="VEuPathDB" id="ToxoDB:EAH_00060990"/>
<keyword evidence="5" id="KW-0378">Hydrolase</keyword>
<dbReference type="SUPFAM" id="SSF81606">
    <property type="entry name" value="PP2C-like"/>
    <property type="match status" value="1"/>
</dbReference>
<dbReference type="CDD" id="cd00143">
    <property type="entry name" value="PP2Cc"/>
    <property type="match status" value="1"/>
</dbReference>
<gene>
    <name evidence="14" type="ORF">EAH_00060990</name>
</gene>
<feature type="signal peptide" evidence="12">
    <location>
        <begin position="1"/>
        <end position="33"/>
    </location>
</feature>
<evidence type="ECO:0000256" key="8">
    <source>
        <dbReference type="ARBA" id="ARBA00023211"/>
    </source>
</evidence>
<keyword evidence="12" id="KW-0732">Signal</keyword>
<feature type="region of interest" description="Disordered" evidence="11">
    <location>
        <begin position="56"/>
        <end position="83"/>
    </location>
</feature>
<comment type="catalytic activity">
    <reaction evidence="9">
        <text>O-phospho-L-seryl-[protein] + H2O = L-seryl-[protein] + phosphate</text>
        <dbReference type="Rhea" id="RHEA:20629"/>
        <dbReference type="Rhea" id="RHEA-COMP:9863"/>
        <dbReference type="Rhea" id="RHEA-COMP:11604"/>
        <dbReference type="ChEBI" id="CHEBI:15377"/>
        <dbReference type="ChEBI" id="CHEBI:29999"/>
        <dbReference type="ChEBI" id="CHEBI:43474"/>
        <dbReference type="ChEBI" id="CHEBI:83421"/>
        <dbReference type="EC" id="3.1.3.16"/>
    </reaction>
</comment>
<evidence type="ECO:0000256" key="6">
    <source>
        <dbReference type="ARBA" id="ARBA00022842"/>
    </source>
</evidence>
<dbReference type="Pfam" id="PF00481">
    <property type="entry name" value="PP2C"/>
    <property type="match status" value="1"/>
</dbReference>
<dbReference type="GO" id="GO:0004722">
    <property type="term" value="F:protein serine/threonine phosphatase activity"/>
    <property type="evidence" value="ECO:0007669"/>
    <property type="project" value="UniProtKB-EC"/>
</dbReference>
<dbReference type="InterPro" id="IPR001932">
    <property type="entry name" value="PPM-type_phosphatase-like_dom"/>
</dbReference>